<dbReference type="Proteomes" id="UP000193206">
    <property type="component" value="Unassembled WGS sequence"/>
</dbReference>
<dbReference type="RefSeq" id="WP_084929930.1">
    <property type="nucleotide sequence ID" value="NZ_NCVN01000012.1"/>
</dbReference>
<sequence length="112" mass="11621">MAFPLRASRAPELALKTALTMELRAKVAFCTTAVKSLVGSAKAFSISVTAALTLVIAESVFGKPTALARYSPISAESFVNFLRLSSCCLAETSAVATAPAVTPTILVVVEVD</sequence>
<reference evidence="1 2" key="1">
    <citation type="journal article" date="2016" name="Eur. J. Clin. Microbiol. Infect. Dis.">
        <title>Whole genome sequencing as a tool for phylogenetic analysis of clinical strains of Mitis group streptococci.</title>
        <authorList>
            <person name="Rasmussen L.H."/>
            <person name="Dargis R."/>
            <person name="Hojholt K."/>
            <person name="Christensen J.J."/>
            <person name="Skovgaard O."/>
            <person name="Justesen U.S."/>
            <person name="Rosenvinge F.S."/>
            <person name="Moser C."/>
            <person name="Lukjancenko O."/>
            <person name="Rasmussen S."/>
            <person name="Nielsen X.C."/>
        </authorList>
    </citation>
    <scope>NUCLEOTIDE SEQUENCE [LARGE SCALE GENOMIC DNA]</scope>
    <source>
        <strain evidence="1 2">B_009152_10</strain>
    </source>
</reference>
<accession>A0A1X1L8B7</accession>
<protein>
    <submittedName>
        <fullName evidence="1">Uncharacterized protein</fullName>
    </submittedName>
</protein>
<dbReference type="AlphaFoldDB" id="A0A1X1L8B7"/>
<gene>
    <name evidence="1" type="ORF">B7692_03625</name>
</gene>
<comment type="caution">
    <text evidence="1">The sequence shown here is derived from an EMBL/GenBank/DDBJ whole genome shotgun (WGS) entry which is preliminary data.</text>
</comment>
<proteinExistence type="predicted"/>
<dbReference type="EMBL" id="NCVN01000012">
    <property type="protein sequence ID" value="ORP07742.1"/>
    <property type="molecule type" value="Genomic_DNA"/>
</dbReference>
<evidence type="ECO:0000313" key="1">
    <source>
        <dbReference type="EMBL" id="ORP07742.1"/>
    </source>
</evidence>
<organism evidence="1 2">
    <name type="scientific">Streptococcus mitis</name>
    <dbReference type="NCBI Taxonomy" id="28037"/>
    <lineage>
        <taxon>Bacteria</taxon>
        <taxon>Bacillati</taxon>
        <taxon>Bacillota</taxon>
        <taxon>Bacilli</taxon>
        <taxon>Lactobacillales</taxon>
        <taxon>Streptococcaceae</taxon>
        <taxon>Streptococcus</taxon>
        <taxon>Streptococcus mitis group</taxon>
    </lineage>
</organism>
<evidence type="ECO:0000313" key="2">
    <source>
        <dbReference type="Proteomes" id="UP000193206"/>
    </source>
</evidence>
<name>A0A1X1L8B7_STRMT</name>